<evidence type="ECO:0000256" key="5">
    <source>
        <dbReference type="ARBA" id="ARBA00023242"/>
    </source>
</evidence>
<dbReference type="PROSITE" id="PS51754">
    <property type="entry name" value="OVATE"/>
    <property type="match status" value="1"/>
</dbReference>
<evidence type="ECO:0000256" key="4">
    <source>
        <dbReference type="ARBA" id="ARBA00023163"/>
    </source>
</evidence>
<dbReference type="eggNOG" id="ENOG502S0CD">
    <property type="taxonomic scope" value="Eukaryota"/>
</dbReference>
<dbReference type="InterPro" id="IPR038933">
    <property type="entry name" value="Ovate"/>
</dbReference>
<reference evidence="8 9" key="1">
    <citation type="journal article" date="2012" name="Nature">
        <title>Repeated polyploidization of Gossypium genomes and the evolution of spinnable cotton fibres.</title>
        <authorList>
            <person name="Paterson A.H."/>
            <person name="Wendel J.F."/>
            <person name="Gundlach H."/>
            <person name="Guo H."/>
            <person name="Jenkins J."/>
            <person name="Jin D."/>
            <person name="Llewellyn D."/>
            <person name="Showmaker K.C."/>
            <person name="Shu S."/>
            <person name="Udall J."/>
            <person name="Yoo M.J."/>
            <person name="Byers R."/>
            <person name="Chen W."/>
            <person name="Doron-Faigenboim A."/>
            <person name="Duke M.V."/>
            <person name="Gong L."/>
            <person name="Grimwood J."/>
            <person name="Grover C."/>
            <person name="Grupp K."/>
            <person name="Hu G."/>
            <person name="Lee T.H."/>
            <person name="Li J."/>
            <person name="Lin L."/>
            <person name="Liu T."/>
            <person name="Marler B.S."/>
            <person name="Page J.T."/>
            <person name="Roberts A.W."/>
            <person name="Romanel E."/>
            <person name="Sanders W.S."/>
            <person name="Szadkowski E."/>
            <person name="Tan X."/>
            <person name="Tang H."/>
            <person name="Xu C."/>
            <person name="Wang J."/>
            <person name="Wang Z."/>
            <person name="Zhang D."/>
            <person name="Zhang L."/>
            <person name="Ashrafi H."/>
            <person name="Bedon F."/>
            <person name="Bowers J.E."/>
            <person name="Brubaker C.L."/>
            <person name="Chee P.W."/>
            <person name="Das S."/>
            <person name="Gingle A.R."/>
            <person name="Haigler C.H."/>
            <person name="Harker D."/>
            <person name="Hoffmann L.V."/>
            <person name="Hovav R."/>
            <person name="Jones D.C."/>
            <person name="Lemke C."/>
            <person name="Mansoor S."/>
            <person name="ur Rahman M."/>
            <person name="Rainville L.N."/>
            <person name="Rambani A."/>
            <person name="Reddy U.K."/>
            <person name="Rong J.K."/>
            <person name="Saranga Y."/>
            <person name="Scheffler B.E."/>
            <person name="Scheffler J.A."/>
            <person name="Stelly D.M."/>
            <person name="Triplett B.A."/>
            <person name="Van Deynze A."/>
            <person name="Vaslin M.F."/>
            <person name="Waghmare V.N."/>
            <person name="Walford S.A."/>
            <person name="Wright R.J."/>
            <person name="Zaki E.A."/>
            <person name="Zhang T."/>
            <person name="Dennis E.S."/>
            <person name="Mayer K.F."/>
            <person name="Peterson D.G."/>
            <person name="Rokhsar D.S."/>
            <person name="Wang X."/>
            <person name="Schmutz J."/>
        </authorList>
    </citation>
    <scope>NUCLEOTIDE SEQUENCE [LARGE SCALE GENOMIC DNA]</scope>
</reference>
<evidence type="ECO:0000313" key="8">
    <source>
        <dbReference type="EMBL" id="KJB34494.1"/>
    </source>
</evidence>
<sequence>MRNIFLKKIHICFTKQKSDPQSPIRPPSPTKQHIAVSPTFIDTGNYSESDADWQPDLAAAFASQRFFFSSPGRSDSIIESLKTTPLPPPALLDGTVAIKKYSRDPYKDFTFSMREMIKARNISDVKKDWEFLHELLICYLSLNPKNTHDIIIRVFADIIVRLLSSSLCNSRI</sequence>
<evidence type="ECO:0000256" key="6">
    <source>
        <dbReference type="RuleBase" id="RU367028"/>
    </source>
</evidence>
<keyword evidence="5 6" id="KW-0539">Nucleus</keyword>
<comment type="function">
    <text evidence="6">Transcriptional repressor that regulates multiple aspects of plant growth and development.</text>
</comment>
<keyword evidence="9" id="KW-1185">Reference proteome</keyword>
<dbReference type="STRING" id="29730.A0A0D2RRK8"/>
<dbReference type="InterPro" id="IPR006458">
    <property type="entry name" value="Ovate_C"/>
</dbReference>
<accession>A0A0D2RRK8</accession>
<dbReference type="GO" id="GO:0045892">
    <property type="term" value="P:negative regulation of DNA-templated transcription"/>
    <property type="evidence" value="ECO:0007669"/>
    <property type="project" value="UniProtKB-UniRule"/>
</dbReference>
<proteinExistence type="predicted"/>
<keyword evidence="3 6" id="KW-0805">Transcription regulation</keyword>
<dbReference type="KEGG" id="gra:105797876"/>
<dbReference type="AlphaFoldDB" id="A0A0D2RRK8"/>
<gene>
    <name evidence="8" type="ORF">B456_006G068700</name>
</gene>
<keyword evidence="4 6" id="KW-0804">Transcription</keyword>
<keyword evidence="2 6" id="KW-0678">Repressor</keyword>
<evidence type="ECO:0000256" key="3">
    <source>
        <dbReference type="ARBA" id="ARBA00023015"/>
    </source>
</evidence>
<feature type="domain" description="OVATE" evidence="7">
    <location>
        <begin position="98"/>
        <end position="161"/>
    </location>
</feature>
<comment type="subcellular location">
    <subcellularLocation>
        <location evidence="1 6">Nucleus</location>
    </subcellularLocation>
</comment>
<dbReference type="Proteomes" id="UP000032304">
    <property type="component" value="Chromosome 6"/>
</dbReference>
<dbReference type="OrthoDB" id="690912at2759"/>
<name>A0A0D2RRK8_GOSRA</name>
<dbReference type="NCBIfam" id="TIGR01568">
    <property type="entry name" value="A_thal_3678"/>
    <property type="match status" value="1"/>
</dbReference>
<dbReference type="OMA" id="DADWQPD"/>
<dbReference type="PANTHER" id="PTHR33057:SF175">
    <property type="entry name" value="TRANSCRIPTION REPRESSOR OFP12"/>
    <property type="match status" value="1"/>
</dbReference>
<protein>
    <recommendedName>
        <fullName evidence="6">Transcription repressor</fullName>
    </recommendedName>
    <alternativeName>
        <fullName evidence="6">Ovate family protein</fullName>
    </alternativeName>
</protein>
<dbReference type="Pfam" id="PF04844">
    <property type="entry name" value="Ovate"/>
    <property type="match status" value="1"/>
</dbReference>
<dbReference type="PANTHER" id="PTHR33057">
    <property type="entry name" value="TRANSCRIPTION REPRESSOR OFP7-RELATED"/>
    <property type="match status" value="1"/>
</dbReference>
<evidence type="ECO:0000259" key="7">
    <source>
        <dbReference type="PROSITE" id="PS51754"/>
    </source>
</evidence>
<organism evidence="8 9">
    <name type="scientific">Gossypium raimondii</name>
    <name type="common">Peruvian cotton</name>
    <name type="synonym">Gossypium klotzschianum subsp. raimondii</name>
    <dbReference type="NCBI Taxonomy" id="29730"/>
    <lineage>
        <taxon>Eukaryota</taxon>
        <taxon>Viridiplantae</taxon>
        <taxon>Streptophyta</taxon>
        <taxon>Embryophyta</taxon>
        <taxon>Tracheophyta</taxon>
        <taxon>Spermatophyta</taxon>
        <taxon>Magnoliopsida</taxon>
        <taxon>eudicotyledons</taxon>
        <taxon>Gunneridae</taxon>
        <taxon>Pentapetalae</taxon>
        <taxon>rosids</taxon>
        <taxon>malvids</taxon>
        <taxon>Malvales</taxon>
        <taxon>Malvaceae</taxon>
        <taxon>Malvoideae</taxon>
        <taxon>Gossypium</taxon>
    </lineage>
</organism>
<evidence type="ECO:0000313" key="9">
    <source>
        <dbReference type="Proteomes" id="UP000032304"/>
    </source>
</evidence>
<evidence type="ECO:0000256" key="2">
    <source>
        <dbReference type="ARBA" id="ARBA00022491"/>
    </source>
</evidence>
<dbReference type="Gramene" id="KJB34494">
    <property type="protein sequence ID" value="KJB34494"/>
    <property type="gene ID" value="B456_006G068700"/>
</dbReference>
<evidence type="ECO:0000256" key="1">
    <source>
        <dbReference type="ARBA" id="ARBA00004123"/>
    </source>
</evidence>
<dbReference type="EMBL" id="CM001745">
    <property type="protein sequence ID" value="KJB34494.1"/>
    <property type="molecule type" value="Genomic_DNA"/>
</dbReference>
<dbReference type="GO" id="GO:0005634">
    <property type="term" value="C:nucleus"/>
    <property type="evidence" value="ECO:0007669"/>
    <property type="project" value="UniProtKB-SubCell"/>
</dbReference>